<sequence>MLFAAFVSCKDDDDSNIQGNATMSVKLVDAPGDYDAVYVDVQDVVIKYNGNNDEVSIGEINAGVYNLLELTGGVSVLLVNDEIPAGSISQIRLVLGTENSIVVDGESYPLDTPSSQQSGLKVQVNETLEDGGHYDVILDFNVEESIVAQGNGGYSLHPVIRASLAVDSGSITGLVLPLGVQTLVTASSGNSIISTYTNAQGNYVLQGVPEGTYTLTLEADANLGLPPITIPDVEVIAGVATELEVVTFQ</sequence>
<organism evidence="2 3">
    <name type="scientific">Halomarinibacterium sedimenti</name>
    <dbReference type="NCBI Taxonomy" id="2857106"/>
    <lineage>
        <taxon>Bacteria</taxon>
        <taxon>Pseudomonadati</taxon>
        <taxon>Bacteroidota</taxon>
        <taxon>Flavobacteriia</taxon>
        <taxon>Flavobacteriales</taxon>
        <taxon>Flavobacteriaceae</taxon>
        <taxon>Halomarinibacterium</taxon>
    </lineage>
</organism>
<evidence type="ECO:0000313" key="3">
    <source>
        <dbReference type="Proteomes" id="UP001138686"/>
    </source>
</evidence>
<feature type="domain" description="DUF4382" evidence="1">
    <location>
        <begin position="20"/>
        <end position="158"/>
    </location>
</feature>
<accession>A0A9X1JUX8</accession>
<reference evidence="2" key="1">
    <citation type="submission" date="2021-07" db="EMBL/GenBank/DDBJ databases">
        <title>Aureisphaera sp. CAU 1614 isolated from sea sediment.</title>
        <authorList>
            <person name="Kim W."/>
        </authorList>
    </citation>
    <scope>NUCLEOTIDE SEQUENCE</scope>
    <source>
        <strain evidence="2">CAU 1614</strain>
    </source>
</reference>
<evidence type="ECO:0000259" key="1">
    <source>
        <dbReference type="Pfam" id="PF14321"/>
    </source>
</evidence>
<proteinExistence type="predicted"/>
<name>A0A9X1JUX8_9FLAO</name>
<dbReference type="Proteomes" id="UP001138686">
    <property type="component" value="Unassembled WGS sequence"/>
</dbReference>
<evidence type="ECO:0000313" key="2">
    <source>
        <dbReference type="EMBL" id="MBW2937369.1"/>
    </source>
</evidence>
<keyword evidence="3" id="KW-1185">Reference proteome</keyword>
<comment type="caution">
    <text evidence="2">The sequence shown here is derived from an EMBL/GenBank/DDBJ whole genome shotgun (WGS) entry which is preliminary data.</text>
</comment>
<dbReference type="EMBL" id="JAHWDP010000001">
    <property type="protein sequence ID" value="MBW2937369.1"/>
    <property type="molecule type" value="Genomic_DNA"/>
</dbReference>
<dbReference type="AlphaFoldDB" id="A0A9X1JUX8"/>
<gene>
    <name evidence="2" type="ORF">KXJ69_04590</name>
</gene>
<dbReference type="Pfam" id="PF14321">
    <property type="entry name" value="DUF4382"/>
    <property type="match status" value="1"/>
</dbReference>
<dbReference type="InterPro" id="IPR025491">
    <property type="entry name" value="DUF4382"/>
</dbReference>
<protein>
    <submittedName>
        <fullName evidence="2">DUF4382 domain-containing protein</fullName>
    </submittedName>
</protein>